<dbReference type="Gene3D" id="1.20.120.520">
    <property type="entry name" value="nmb1532 protein domain like"/>
    <property type="match status" value="1"/>
</dbReference>
<dbReference type="InterPro" id="IPR012312">
    <property type="entry name" value="Hemerythrin-like"/>
</dbReference>
<dbReference type="RefSeq" id="WP_183969769.1">
    <property type="nucleotide sequence ID" value="NZ_BAABEW010000024.1"/>
</dbReference>
<feature type="domain" description="Hemerythrin-like" evidence="1">
    <location>
        <begin position="6"/>
        <end position="141"/>
    </location>
</feature>
<gene>
    <name evidence="2" type="ORF">HNQ70_003359</name>
</gene>
<dbReference type="Pfam" id="PF01814">
    <property type="entry name" value="Hemerythrin"/>
    <property type="match status" value="1"/>
</dbReference>
<dbReference type="GO" id="GO:0005886">
    <property type="term" value="C:plasma membrane"/>
    <property type="evidence" value="ECO:0007669"/>
    <property type="project" value="TreeGrafter"/>
</dbReference>
<keyword evidence="3" id="KW-1185">Reference proteome</keyword>
<reference evidence="2 3" key="1">
    <citation type="submission" date="2020-08" db="EMBL/GenBank/DDBJ databases">
        <title>Genomic Encyclopedia of Type Strains, Phase IV (KMG-IV): sequencing the most valuable type-strain genomes for metagenomic binning, comparative biology and taxonomic classification.</title>
        <authorList>
            <person name="Goeker M."/>
        </authorList>
    </citation>
    <scope>NUCLEOTIDE SEQUENCE [LARGE SCALE GENOMIC DNA]</scope>
    <source>
        <strain evidence="2 3">DSM 29781</strain>
    </source>
</reference>
<evidence type="ECO:0000313" key="2">
    <source>
        <dbReference type="EMBL" id="MBB5273331.1"/>
    </source>
</evidence>
<organism evidence="2 3">
    <name type="scientific">Quisquiliibacterium transsilvanicum</name>
    <dbReference type="NCBI Taxonomy" id="1549638"/>
    <lineage>
        <taxon>Bacteria</taxon>
        <taxon>Pseudomonadati</taxon>
        <taxon>Pseudomonadota</taxon>
        <taxon>Betaproteobacteria</taxon>
        <taxon>Burkholderiales</taxon>
        <taxon>Burkholderiaceae</taxon>
        <taxon>Quisquiliibacterium</taxon>
    </lineage>
</organism>
<dbReference type="PANTHER" id="PTHR39966">
    <property type="entry name" value="BLL2471 PROTEIN-RELATED"/>
    <property type="match status" value="1"/>
</dbReference>
<dbReference type="AlphaFoldDB" id="A0A7W8HJQ9"/>
<proteinExistence type="predicted"/>
<evidence type="ECO:0000313" key="3">
    <source>
        <dbReference type="Proteomes" id="UP000532440"/>
    </source>
</evidence>
<dbReference type="CDD" id="cd12108">
    <property type="entry name" value="Hr-like"/>
    <property type="match status" value="1"/>
</dbReference>
<dbReference type="EMBL" id="JACHGB010000006">
    <property type="protein sequence ID" value="MBB5273331.1"/>
    <property type="molecule type" value="Genomic_DNA"/>
</dbReference>
<comment type="caution">
    <text evidence="2">The sequence shown here is derived from an EMBL/GenBank/DDBJ whole genome shotgun (WGS) entry which is preliminary data.</text>
</comment>
<sequence>MKHKALKIVHDEHQAIGAMLQTLRILSSRLSEKAKAEDFELVRAILFYIDEFPEKRHHANETNALFPRLRLRSPEAAEVLDRLEREHSHSQASVREIEHLLLAFEQMGESRHKAFSDALEHFIEFYAHHMQVEETEVLPLADRLLNGDDWDAVNAAFEEHRDPLTGHKPSEEYQALFEKILERAPAPIGLGKPA</sequence>
<accession>A0A7W8HJQ9</accession>
<protein>
    <submittedName>
        <fullName evidence="2">Hemerythrin-like domain-containing protein</fullName>
    </submittedName>
</protein>
<name>A0A7W8HJQ9_9BURK</name>
<dbReference type="PANTHER" id="PTHR39966:SF1">
    <property type="entry name" value="HEMERYTHRIN-LIKE DOMAIN-CONTAINING PROTEIN"/>
    <property type="match status" value="1"/>
</dbReference>
<evidence type="ECO:0000259" key="1">
    <source>
        <dbReference type="Pfam" id="PF01814"/>
    </source>
</evidence>
<dbReference type="Proteomes" id="UP000532440">
    <property type="component" value="Unassembled WGS sequence"/>
</dbReference>